<feature type="compositionally biased region" description="Gly residues" evidence="1">
    <location>
        <begin position="1634"/>
        <end position="1664"/>
    </location>
</feature>
<accession>A0A437JCX5</accession>
<organism evidence="2 3">
    <name type="scientific">Sphingobium algorifonticola</name>
    <dbReference type="NCBI Taxonomy" id="2008318"/>
    <lineage>
        <taxon>Bacteria</taxon>
        <taxon>Pseudomonadati</taxon>
        <taxon>Pseudomonadota</taxon>
        <taxon>Alphaproteobacteria</taxon>
        <taxon>Sphingomonadales</taxon>
        <taxon>Sphingomonadaceae</taxon>
        <taxon>Sphingobium</taxon>
    </lineage>
</organism>
<feature type="region of interest" description="Disordered" evidence="1">
    <location>
        <begin position="1689"/>
        <end position="1727"/>
    </location>
</feature>
<keyword evidence="3" id="KW-1185">Reference proteome</keyword>
<dbReference type="OrthoDB" id="7175603at2"/>
<proteinExistence type="predicted"/>
<feature type="compositionally biased region" description="Gly residues" evidence="1">
    <location>
        <begin position="1492"/>
        <end position="1510"/>
    </location>
</feature>
<sequence>MMGKLRRRLFTTCATAIVMGGIAGIVPLDAQGGFLGNVTGTVGSPGIFRGSMDIIEVNNPQTIVDWRPNDQVGTGAIDFLPDGNMVLYRNNPSAGLTNYTVLNRIQPVDVATGLPTSRVIELNGTIQSRIDGAPGGSVWFYTPGGFVVGSTGVLDIGNLVLSSNPIDTTGGLFGPGNTIRFRGAAGNAAGVTINSGAQITASAANSYVALVAPRVEQGGTVAVNGSTAYVAAEQADIRINGGLFDIAVTVGTTDTNGVVHTGTTNGPASTNNPPSAPDNQRVFMVAVPKNNALTMLLSGDVGYPAAASVAQENSAVVLSAGYDIAGGLIDAPSSGAGTGTASLSLGAGTWSSPVDAAANSAITIAGAGLTRFAGNTTLTALGSIALTAGIGKTIEALGDLRLVAGNGAIGGAVGISATGGSIVAAPGSVAVTGQLAIDASGNGNPIVPDATGGSIVISANAAAITTGSLVANAAANASSDNNRSGTATGGSVTLTATNGATLGLGNVNVDASGNSLFTSVPNQIGGNAQGGVVRINATASTTTFGTVELRAQATGGTSSTGAAGRATAGDIYVDLSGGTHNWTSLFGDVTSAMGYSTNGGPLGGSLPGANGISLDVYNNARLALAQSVSLYGDTAILGLGGSAPTPAQASTIVARARDGGTIAVTSDFFARAGVQSNPFNPGSPTSTSVPNGFGGTIQVSAEGGTFSAGGLSLAANAEGLGGAQSGGTMTGGTISVFATRNNGLRGALSITDCASFLCRLSANGIGATATNGTNGTGGSILLYSSDADLSIPGVLEITAIGRAGGSIGSDGIVGATGTGTGGLITIESRFGALGNGILTLGTVDAGADGSATPLGEGAFFNEGDGGLGQGGTIAVNLLGGQLNATTITAAARGIGGASALNCPTCGSGGGTTAFVAGTGQGGSATFVLGGGTGTIGTIDISATGTGGAAQSGAGAAVTSAISGAGVGGTASFEATSGALTVGTLRIGAEGTGGESIDVIDGNGADGNSGTGGVARFRMDSGTTAAVTVTSLLVAASGTGSAGGNSGFQEATTSFRAGNGGGGTGGEIDFLLAGGILSAPSITLSALGTGGAGGDNANGGNGGNAGNSTGGTARLAFSSEGHSIGSVTVSAVGTGGAAGNARRVIGFDLNDDPIYAYGPGAGGSGGNGTGGTAAFLLDVDPVFANLTVDASGIGSVGGVGATGGTGGSGFGGTGGTGADLTVTFGTLTVTNQLRVLAQGTGGAGGDGFSGRGGDGGNGTGGDAGLTVAGPSALVQTNLLTVSAGGLGGAGGRSGVQGGAGINGTNGGVALGGAAAVRITDNGTIELGGQSRISADATGGAGTIGTGSTVAGNGGDGGAGGNATGGSARVLAENGTVRQTAPGTLTIAANATGGLGAPGLPDGGSGGGGGNATGGIAQLDGSSAVLELQTVILSANATGAAGRDGGSGGNGGVATGGTAGLGLFDFTGSPGPSVAPLAPEATIASLEIATDATGGSGGSGTTGNAGSGGAATGGTASASVSGATGATVAALAIRAAATGGAGGLSAGPGQPGAAGGNALGGQAQLNVIADGTLDLTGGLAIAADATGGAGSGGATGTTGGTGGRGGNGRGGSSGLTIDTATLRTAAFTANSLSARGTGGAGGTGGTGSATGASGGIGGDGGEGTGGTTQFSAANGNFALADLTMAANGIGGDGGAGGTGPGFPGNPSATPPIPPSGPVQSGNGAGGFATGGTARLLNGDGGTLATGALRSIANVAMQANGDFQTAGGFAGGTQGGSIVITDSSGAPGGGLSIGGTLDAEALGANCACTGIAVGSSRNSIRAGSATFITNDALAFTFGLNGQLRTTDGLQAFGDASITITQTALGPALTPGLFGGFVSLESFGDITASPLARIQATNAIAIRSFDGAINMTQLTAGTTIDLATSDDFIGVGTASAGTGITIDSGANLIANFLTAGTGDIVLTSRDGQTQISNSTAGRDFTITATGGGVLQSGTVRAGRSLTFTGTSVTAGTVFAGDDLTLNALAGVATLQNGTTTGLGASGGSILTVSGTNGAVAFNATSADDIVITGGTDAFISTQANAGRDILVTATSGNAFLNTLTAARTIDATVNGAVSVGSATSGGLLRLRSITDSIGGGSLTGGSISLSGDRGVSLGQLSSGSTANITAANGLIALDNVTAAGRIDATAQGIAISGPGTLTFGTVTATGGTVTLGAAALSADRLDATGAIAVAATDGNATLGALASGTTIDVTASRAIALTSATATGALRVAANGGTLTGGSLTGGTLALTGDQGISVTQLRANGTAVLAAANGAIVLPDLAAAGSVSATARSVDISGAGTLAFNSVTATAGPIALRAATLTADDLTTPAAVSLTSTGSFVSASDIDGSSLAIVSAREASLGGPVTIGGPLTIAAAGVATITGGTVSARTIDIRSRDIVIGAGAQLGVRGVTTGLSLTNTDNQRQTFIGGGSLTGSYSLSATEISQLFADSIAVTGNRVSAAQSTAFGSSRAADVSVRDFTVTAGATGNIASTGTFSIVSTGKVRVQGAVRFTGLAPQGGLTINAQEAVEVIAGSGLIDLQGANATPGGTLQMTSADVIVATLAAMDDVSAATTLDARSERLGQNDGIVVQDGYLRAGAIRLAVSGGAYIQNSGSTDAFADRRGFTAGSIRIDAANASTQIVLNGQLIDTVRGFVTGKDAIALLSINGVAGGQVGQYADRSTLNGCLIANPAGCDAPAVSTPDNRDAIDRILDPTVAVAQIFPVAIVQLRDFVAEGYPPLIDEPVTGAGNEDLWDSNCSVAGDEGCPDPASP</sequence>
<dbReference type="EMBL" id="RZUL01000001">
    <property type="protein sequence ID" value="RVT43610.1"/>
    <property type="molecule type" value="Genomic_DNA"/>
</dbReference>
<dbReference type="RefSeq" id="WP_127689150.1">
    <property type="nucleotide sequence ID" value="NZ_RZUL01000001.1"/>
</dbReference>
<feature type="region of interest" description="Disordered" evidence="1">
    <location>
        <begin position="1587"/>
        <end position="1614"/>
    </location>
</feature>
<evidence type="ECO:0000313" key="3">
    <source>
        <dbReference type="Proteomes" id="UP000282977"/>
    </source>
</evidence>
<feature type="region of interest" description="Disordered" evidence="1">
    <location>
        <begin position="1243"/>
        <end position="1262"/>
    </location>
</feature>
<name>A0A437JCX5_9SPHN</name>
<evidence type="ECO:0000313" key="2">
    <source>
        <dbReference type="EMBL" id="RVT43610.1"/>
    </source>
</evidence>
<protein>
    <submittedName>
        <fullName evidence="2">Uncharacterized protein</fullName>
    </submittedName>
</protein>
<comment type="caution">
    <text evidence="2">The sequence shown here is derived from an EMBL/GenBank/DDBJ whole genome shotgun (WGS) entry which is preliminary data.</text>
</comment>
<dbReference type="Gene3D" id="2.160.20.10">
    <property type="entry name" value="Single-stranded right-handed beta-helix, Pectin lyase-like"/>
    <property type="match status" value="1"/>
</dbReference>
<feature type="region of interest" description="Disordered" evidence="1">
    <location>
        <begin position="1492"/>
        <end position="1515"/>
    </location>
</feature>
<reference evidence="2 3" key="1">
    <citation type="submission" date="2019-01" db="EMBL/GenBank/DDBJ databases">
        <authorList>
            <person name="Chen W.-M."/>
        </authorList>
    </citation>
    <scope>NUCLEOTIDE SEQUENCE [LARGE SCALE GENOMIC DNA]</scope>
    <source>
        <strain evidence="2 3">TLA-22</strain>
    </source>
</reference>
<feature type="region of interest" description="Disordered" evidence="1">
    <location>
        <begin position="1630"/>
        <end position="1666"/>
    </location>
</feature>
<gene>
    <name evidence="2" type="ORF">ENE74_03075</name>
</gene>
<evidence type="ECO:0000256" key="1">
    <source>
        <dbReference type="SAM" id="MobiDB-lite"/>
    </source>
</evidence>
<feature type="compositionally biased region" description="Gly residues" evidence="1">
    <location>
        <begin position="1689"/>
        <end position="1700"/>
    </location>
</feature>
<dbReference type="InterPro" id="IPR012334">
    <property type="entry name" value="Pectin_lyas_fold"/>
</dbReference>
<feature type="compositionally biased region" description="Gly residues" evidence="1">
    <location>
        <begin position="1587"/>
        <end position="1611"/>
    </location>
</feature>
<dbReference type="Proteomes" id="UP000282977">
    <property type="component" value="Unassembled WGS sequence"/>
</dbReference>